<dbReference type="Proteomes" id="UP000008022">
    <property type="component" value="Unassembled WGS sequence"/>
</dbReference>
<evidence type="ECO:0000313" key="1">
    <source>
        <dbReference type="EnsemblPlants" id="ORUFI03G37600.1"/>
    </source>
</evidence>
<dbReference type="EnsemblPlants" id="ORUFI03G37600.1">
    <property type="protein sequence ID" value="ORUFI03G37600.1"/>
    <property type="gene ID" value="ORUFI03G37600"/>
</dbReference>
<dbReference type="HOGENOM" id="CLU_1790085_0_0_1"/>
<keyword evidence="2" id="KW-1185">Reference proteome</keyword>
<reference evidence="2" key="1">
    <citation type="submission" date="2013-06" db="EMBL/GenBank/DDBJ databases">
        <authorList>
            <person name="Zhao Q."/>
        </authorList>
    </citation>
    <scope>NUCLEOTIDE SEQUENCE</scope>
    <source>
        <strain evidence="2">cv. W1943</strain>
    </source>
</reference>
<reference evidence="1" key="2">
    <citation type="submission" date="2015-06" db="UniProtKB">
        <authorList>
            <consortium name="EnsemblPlants"/>
        </authorList>
    </citation>
    <scope>IDENTIFICATION</scope>
</reference>
<accession>A0A0E0P212</accession>
<dbReference type="AlphaFoldDB" id="A0A0E0P212"/>
<proteinExistence type="predicted"/>
<evidence type="ECO:0000313" key="2">
    <source>
        <dbReference type="Proteomes" id="UP000008022"/>
    </source>
</evidence>
<dbReference type="Gene3D" id="1.10.287.2250">
    <property type="match status" value="1"/>
</dbReference>
<name>A0A0E0P212_ORYRU</name>
<dbReference type="Gramene" id="ORUFI03G37600.1">
    <property type="protein sequence ID" value="ORUFI03G37600.1"/>
    <property type="gene ID" value="ORUFI03G37600"/>
</dbReference>
<organism evidence="1 2">
    <name type="scientific">Oryza rufipogon</name>
    <name type="common">Brownbeard rice</name>
    <name type="synonym">Asian wild rice</name>
    <dbReference type="NCBI Taxonomy" id="4529"/>
    <lineage>
        <taxon>Eukaryota</taxon>
        <taxon>Viridiplantae</taxon>
        <taxon>Streptophyta</taxon>
        <taxon>Embryophyta</taxon>
        <taxon>Tracheophyta</taxon>
        <taxon>Spermatophyta</taxon>
        <taxon>Magnoliopsida</taxon>
        <taxon>Liliopsida</taxon>
        <taxon>Poales</taxon>
        <taxon>Poaceae</taxon>
        <taxon>BOP clade</taxon>
        <taxon>Oryzoideae</taxon>
        <taxon>Oryzeae</taxon>
        <taxon>Oryzinae</taxon>
        <taxon>Oryza</taxon>
    </lineage>
</organism>
<protein>
    <submittedName>
        <fullName evidence="1">Uncharacterized protein</fullName>
    </submittedName>
</protein>
<sequence length="145" mass="16403">MMTTTMLPAHCHHMILSQSRTKPIWALYERWCEAYEKERDHAEMTRWFEMFKNNAEYIYSLNSEITSEAEQLILGPYCDGFNEKDKAEFLNDFGHFNGVPQTGAAVGFGSALAARSSAPGRPIGSEMQTSSSTYFLDTSHSETIT</sequence>